<accession>A0A9X5C6F9</accession>
<dbReference type="AlphaFoldDB" id="A0A9X5C6F9"/>
<reference evidence="2 3" key="1">
    <citation type="submission" date="2019-07" db="EMBL/GenBank/DDBJ databases">
        <title>Draft genome sequences of 15 bacterial species constituting the stable defined intestinal microbiota of the GM15 gnotobiotic mouse model.</title>
        <authorList>
            <person name="Elie C."/>
            <person name="Mathieu A."/>
            <person name="Saliou A."/>
            <person name="Darnaud M."/>
            <person name="Leulier F."/>
            <person name="Tamellini A."/>
        </authorList>
    </citation>
    <scope>NUCLEOTIDE SEQUENCE [LARGE SCALE GENOMIC DNA]</scope>
    <source>
        <strain evidence="3">ASF 502</strain>
    </source>
</reference>
<name>A0A9X5C6F9_9FIRM</name>
<keyword evidence="1" id="KW-0175">Coiled coil</keyword>
<feature type="coiled-coil region" evidence="1">
    <location>
        <begin position="325"/>
        <end position="389"/>
    </location>
</feature>
<gene>
    <name evidence="2" type="ORF">FMM80_00835</name>
</gene>
<organism evidence="2 3">
    <name type="scientific">Schaedlerella arabinosiphila</name>
    <dbReference type="NCBI Taxonomy" id="2044587"/>
    <lineage>
        <taxon>Bacteria</taxon>
        <taxon>Bacillati</taxon>
        <taxon>Bacillota</taxon>
        <taxon>Clostridia</taxon>
        <taxon>Lachnospirales</taxon>
        <taxon>Lachnospiraceae</taxon>
        <taxon>Schaedlerella</taxon>
    </lineage>
</organism>
<evidence type="ECO:0000313" key="2">
    <source>
        <dbReference type="EMBL" id="NDO67353.1"/>
    </source>
</evidence>
<dbReference type="Proteomes" id="UP000474104">
    <property type="component" value="Unassembled WGS sequence"/>
</dbReference>
<dbReference type="EMBL" id="VIRB01000011">
    <property type="protein sequence ID" value="NDO67353.1"/>
    <property type="molecule type" value="Genomic_DNA"/>
</dbReference>
<evidence type="ECO:0000313" key="3">
    <source>
        <dbReference type="Proteomes" id="UP000474104"/>
    </source>
</evidence>
<proteinExistence type="predicted"/>
<sequence length="470" mass="54502">MYTGRNRNYSDITDDALQKFITRKGYANIPVVAHIMKDDEGNYYIGSHDRKLIISNEGIDLIDETIPYGVIPEDCNPSMDLVTEKSGVKRNYFSVDIILWSHRYPIMKASYNDEIYFNQSMEVSFDSFEYDDDGYAVVHDFSMSALCLLNKRDSSGTEGNNKNQEPCFESSCVKKFSINESTFKHNFELMLEKLKEYESASATTALPVQNTELNNNHQTKGENKMDFTKFTALLSDIKCEGNDCVKYDLLSADEKFIYVLDKENGRKIYSVEYVLSNDDPVINWKTKTEGDITFTEKSEDKDSHLTIIYNELNDELNKMHEKSYNKKLNEKINEVSEQLGEKYNKLQEKYDTLKESYRVAKEKLDKFEAKEVEKQKQKHIDSVKEILDRFEKKIGKNPEFIYFKAKLGDYEKVDLDKLDKDLTLMSGEIMINSSKNENFSYSPISTNVNKYSTENDAKNRYGSLLDGFMD</sequence>
<protein>
    <submittedName>
        <fullName evidence="2">Uncharacterized protein</fullName>
    </submittedName>
</protein>
<comment type="caution">
    <text evidence="2">The sequence shown here is derived from an EMBL/GenBank/DDBJ whole genome shotgun (WGS) entry which is preliminary data.</text>
</comment>
<evidence type="ECO:0000256" key="1">
    <source>
        <dbReference type="SAM" id="Coils"/>
    </source>
</evidence>